<evidence type="ECO:0000313" key="1">
    <source>
        <dbReference type="EMBL" id="JAH80818.1"/>
    </source>
</evidence>
<organism evidence="1">
    <name type="scientific">Anguilla anguilla</name>
    <name type="common">European freshwater eel</name>
    <name type="synonym">Muraena anguilla</name>
    <dbReference type="NCBI Taxonomy" id="7936"/>
    <lineage>
        <taxon>Eukaryota</taxon>
        <taxon>Metazoa</taxon>
        <taxon>Chordata</taxon>
        <taxon>Craniata</taxon>
        <taxon>Vertebrata</taxon>
        <taxon>Euteleostomi</taxon>
        <taxon>Actinopterygii</taxon>
        <taxon>Neopterygii</taxon>
        <taxon>Teleostei</taxon>
        <taxon>Anguilliformes</taxon>
        <taxon>Anguillidae</taxon>
        <taxon>Anguilla</taxon>
    </lineage>
</organism>
<dbReference type="EMBL" id="GBXM01027759">
    <property type="protein sequence ID" value="JAH80818.1"/>
    <property type="molecule type" value="Transcribed_RNA"/>
</dbReference>
<protein>
    <submittedName>
        <fullName evidence="1">Uncharacterized protein</fullName>
    </submittedName>
</protein>
<accession>A0A0E9VU92</accession>
<reference evidence="1" key="2">
    <citation type="journal article" date="2015" name="Fish Shellfish Immunol.">
        <title>Early steps in the European eel (Anguilla anguilla)-Vibrio vulnificus interaction in the gills: Role of the RtxA13 toxin.</title>
        <authorList>
            <person name="Callol A."/>
            <person name="Pajuelo D."/>
            <person name="Ebbesson L."/>
            <person name="Teles M."/>
            <person name="MacKenzie S."/>
            <person name="Amaro C."/>
        </authorList>
    </citation>
    <scope>NUCLEOTIDE SEQUENCE</scope>
</reference>
<name>A0A0E9VU92_ANGAN</name>
<sequence>MDQLCGIPAGIPVSAIDTSLHVPVFQAGPLPPLSRN</sequence>
<dbReference type="AlphaFoldDB" id="A0A0E9VU92"/>
<proteinExistence type="predicted"/>
<reference evidence="1" key="1">
    <citation type="submission" date="2014-11" db="EMBL/GenBank/DDBJ databases">
        <authorList>
            <person name="Amaro Gonzalez C."/>
        </authorList>
    </citation>
    <scope>NUCLEOTIDE SEQUENCE</scope>
</reference>